<proteinExistence type="inferred from homology"/>
<dbReference type="Pfam" id="PF00126">
    <property type="entry name" value="HTH_1"/>
    <property type="match status" value="1"/>
</dbReference>
<dbReference type="PROSITE" id="PS50931">
    <property type="entry name" value="HTH_LYSR"/>
    <property type="match status" value="1"/>
</dbReference>
<dbReference type="InterPro" id="IPR000847">
    <property type="entry name" value="LysR_HTH_N"/>
</dbReference>
<evidence type="ECO:0000256" key="4">
    <source>
        <dbReference type="ARBA" id="ARBA00023163"/>
    </source>
</evidence>
<dbReference type="Gene3D" id="3.40.190.10">
    <property type="entry name" value="Periplasmic binding protein-like II"/>
    <property type="match status" value="2"/>
</dbReference>
<dbReference type="PANTHER" id="PTHR30419">
    <property type="entry name" value="HTH-TYPE TRANSCRIPTIONAL REGULATOR YBHD"/>
    <property type="match status" value="1"/>
</dbReference>
<keyword evidence="4" id="KW-0804">Transcription</keyword>
<protein>
    <recommendedName>
        <fullName evidence="5">HTH lysR-type domain-containing protein</fullName>
    </recommendedName>
</protein>
<dbReference type="GO" id="GO:0003677">
    <property type="term" value="F:DNA binding"/>
    <property type="evidence" value="ECO:0007669"/>
    <property type="project" value="UniProtKB-KW"/>
</dbReference>
<dbReference type="InterPro" id="IPR036390">
    <property type="entry name" value="WH_DNA-bd_sf"/>
</dbReference>
<evidence type="ECO:0000256" key="1">
    <source>
        <dbReference type="ARBA" id="ARBA00009437"/>
    </source>
</evidence>
<dbReference type="EMBL" id="UINC01114213">
    <property type="protein sequence ID" value="SVC84372.1"/>
    <property type="molecule type" value="Genomic_DNA"/>
</dbReference>
<dbReference type="SUPFAM" id="SSF46785">
    <property type="entry name" value="Winged helix' DNA-binding domain"/>
    <property type="match status" value="1"/>
</dbReference>
<reference evidence="6" key="1">
    <citation type="submission" date="2018-05" db="EMBL/GenBank/DDBJ databases">
        <authorList>
            <person name="Lanie J.A."/>
            <person name="Ng W.-L."/>
            <person name="Kazmierczak K.M."/>
            <person name="Andrzejewski T.M."/>
            <person name="Davidsen T.M."/>
            <person name="Wayne K.J."/>
            <person name="Tettelin H."/>
            <person name="Glass J.I."/>
            <person name="Rusch D."/>
            <person name="Podicherti R."/>
            <person name="Tsui H.-C.T."/>
            <person name="Winkler M.E."/>
        </authorList>
    </citation>
    <scope>NUCLEOTIDE SEQUENCE</scope>
</reference>
<evidence type="ECO:0000313" key="6">
    <source>
        <dbReference type="EMBL" id="SVC84372.1"/>
    </source>
</evidence>
<comment type="similarity">
    <text evidence="1">Belongs to the LysR transcriptional regulatory family.</text>
</comment>
<accession>A0A382QI62</accession>
<dbReference type="Pfam" id="PF03466">
    <property type="entry name" value="LysR_substrate"/>
    <property type="match status" value="1"/>
</dbReference>
<dbReference type="SUPFAM" id="SSF53850">
    <property type="entry name" value="Periplasmic binding protein-like II"/>
    <property type="match status" value="1"/>
</dbReference>
<dbReference type="InterPro" id="IPR005119">
    <property type="entry name" value="LysR_subst-bd"/>
</dbReference>
<dbReference type="CDD" id="cd05466">
    <property type="entry name" value="PBP2_LTTR_substrate"/>
    <property type="match status" value="1"/>
</dbReference>
<keyword evidence="2" id="KW-0805">Transcription regulation</keyword>
<dbReference type="InterPro" id="IPR036388">
    <property type="entry name" value="WH-like_DNA-bd_sf"/>
</dbReference>
<dbReference type="AlphaFoldDB" id="A0A382QI62"/>
<sequence length="294" mass="33235">MQTQHIVSFYHVARLRSITKAADIQGLAQPTVTSHLKKLEEELGFSLFDRIKRPIMLTSDGAAVLEMIGPIVNGLSALKIHADSQGRDVSLTIAAYADLVLHYLPQVIQRFRTEYPNVHIRLLARHHSEMIQMARSGEVDLALSTTQNVLDSSLDFMDLFTSSTMMLTPLGHELLEQQPVRLEDISKWPLILYGPNTILRTRLERAFREQGLDYEMVMEMDNVEYAKRYVRIGMGISFCSNLSLEPEDYDTLGIADVDHLFSNVTIGMYTLKGKFQGTSVRNFIDSLRGSRLAS</sequence>
<keyword evidence="3" id="KW-0238">DNA-binding</keyword>
<dbReference type="InterPro" id="IPR050950">
    <property type="entry name" value="HTH-type_LysR_regulators"/>
</dbReference>
<feature type="domain" description="HTH lysR-type" evidence="5">
    <location>
        <begin position="1"/>
        <end position="58"/>
    </location>
</feature>
<gene>
    <name evidence="6" type="ORF">METZ01_LOCUS337226</name>
</gene>
<dbReference type="PRINTS" id="PR00039">
    <property type="entry name" value="HTHLYSR"/>
</dbReference>
<evidence type="ECO:0000256" key="2">
    <source>
        <dbReference type="ARBA" id="ARBA00023015"/>
    </source>
</evidence>
<name>A0A382QI62_9ZZZZ</name>
<evidence type="ECO:0000256" key="3">
    <source>
        <dbReference type="ARBA" id="ARBA00023125"/>
    </source>
</evidence>
<organism evidence="6">
    <name type="scientific">marine metagenome</name>
    <dbReference type="NCBI Taxonomy" id="408172"/>
    <lineage>
        <taxon>unclassified sequences</taxon>
        <taxon>metagenomes</taxon>
        <taxon>ecological metagenomes</taxon>
    </lineage>
</organism>
<dbReference type="GO" id="GO:0003700">
    <property type="term" value="F:DNA-binding transcription factor activity"/>
    <property type="evidence" value="ECO:0007669"/>
    <property type="project" value="InterPro"/>
</dbReference>
<dbReference type="Gene3D" id="1.10.10.10">
    <property type="entry name" value="Winged helix-like DNA-binding domain superfamily/Winged helix DNA-binding domain"/>
    <property type="match status" value="1"/>
</dbReference>
<dbReference type="GO" id="GO:0005829">
    <property type="term" value="C:cytosol"/>
    <property type="evidence" value="ECO:0007669"/>
    <property type="project" value="TreeGrafter"/>
</dbReference>
<evidence type="ECO:0000259" key="5">
    <source>
        <dbReference type="PROSITE" id="PS50931"/>
    </source>
</evidence>